<dbReference type="STRING" id="999630.TUZN_0112"/>
<accession>F2L1E5</accession>
<name>F2L1E5_THEU7</name>
<dbReference type="eggNOG" id="arCOG11621">
    <property type="taxonomic scope" value="Archaea"/>
</dbReference>
<dbReference type="RefSeq" id="WP_013678951.1">
    <property type="nucleotide sequence ID" value="NC_015315.1"/>
</dbReference>
<dbReference type="HOGENOM" id="CLU_2476146_0_0_2"/>
<dbReference type="GeneID" id="10359664"/>
<dbReference type="AlphaFoldDB" id="F2L1E5"/>
<dbReference type="KEGG" id="tuz:TUZN_0112"/>
<dbReference type="EMBL" id="CP002590">
    <property type="protein sequence ID" value="AEA11615.1"/>
    <property type="molecule type" value="Genomic_DNA"/>
</dbReference>
<protein>
    <submittedName>
        <fullName evidence="1">Uncharacterized protein</fullName>
    </submittedName>
</protein>
<dbReference type="Proteomes" id="UP000008138">
    <property type="component" value="Chromosome"/>
</dbReference>
<organism evidence="1 2">
    <name type="scientific">Thermoproteus uzoniensis (strain 768-20)</name>
    <dbReference type="NCBI Taxonomy" id="999630"/>
    <lineage>
        <taxon>Archaea</taxon>
        <taxon>Thermoproteota</taxon>
        <taxon>Thermoprotei</taxon>
        <taxon>Thermoproteales</taxon>
        <taxon>Thermoproteaceae</taxon>
        <taxon>Thermoproteus</taxon>
    </lineage>
</organism>
<evidence type="ECO:0000313" key="2">
    <source>
        <dbReference type="Proteomes" id="UP000008138"/>
    </source>
</evidence>
<sequence>MPLDKNHEIDGVRGGEDGPICDAVCDCVAVECKSALGIDGDAAAQLKACLRRMECPKKKAAFCFQRMRMPGRYVLQYYRAELGVEVLLNPREICAAARCS</sequence>
<proteinExistence type="predicted"/>
<gene>
    <name evidence="1" type="ordered locus">TUZN_0112</name>
</gene>
<evidence type="ECO:0000313" key="1">
    <source>
        <dbReference type="EMBL" id="AEA11615.1"/>
    </source>
</evidence>
<reference evidence="1 2" key="1">
    <citation type="journal article" date="2011" name="J. Bacteriol.">
        <title>Complete genome sequence of the thermoacidophilic crenarchaeon Thermoproteus uzoniensis 768-20.</title>
        <authorList>
            <person name="Mardanov A.V."/>
            <person name="Gumerov V.M."/>
            <person name="Beletsky A.V."/>
            <person name="Prokofeva M.I."/>
            <person name="Bonch-Osmolovskaya E.A."/>
            <person name="Ravin N.V."/>
            <person name="Skryabin K.G."/>
        </authorList>
    </citation>
    <scope>NUCLEOTIDE SEQUENCE [LARGE SCALE GENOMIC DNA]</scope>
    <source>
        <strain evidence="1 2">768-20</strain>
    </source>
</reference>
<keyword evidence="2" id="KW-1185">Reference proteome</keyword>
<reference key="2">
    <citation type="submission" date="2011-03" db="EMBL/GenBank/DDBJ databases">
        <title>Complete genome sequence of the thermoacidophilic crenarchaeon Thermoproteus uzoniensis 768-20.</title>
        <authorList>
            <person name="Mardanov A.V."/>
            <person name="Gumerov V.M."/>
            <person name="Beletsky A.V."/>
            <person name="Prokofeva M.I."/>
            <person name="Bonch-Osmolovskaya E.A."/>
            <person name="Ravin N.V."/>
            <person name="Skryabin K.G."/>
        </authorList>
    </citation>
    <scope>NUCLEOTIDE SEQUENCE</scope>
    <source>
        <strain>768-20</strain>
    </source>
</reference>